<gene>
    <name evidence="14" type="primary">LOC106776360</name>
</gene>
<comment type="cofactor">
    <cofactor evidence="2 11">
        <name>Mg(2+)</name>
        <dbReference type="ChEBI" id="CHEBI:18420"/>
    </cofactor>
</comment>
<feature type="domain" description="PPM-type phosphatase" evidence="12">
    <location>
        <begin position="208"/>
        <end position="447"/>
    </location>
</feature>
<dbReference type="InterPro" id="IPR001932">
    <property type="entry name" value="PPM-type_phosphatase-like_dom"/>
</dbReference>
<dbReference type="PANTHER" id="PTHR12320:SF83">
    <property type="entry name" value="PROTEIN PHOSPHATASE 2C 55-RELATED"/>
    <property type="match status" value="1"/>
</dbReference>
<dbReference type="InterPro" id="IPR039123">
    <property type="entry name" value="PPTC7"/>
</dbReference>
<keyword evidence="13" id="KW-1185">Reference proteome</keyword>
<evidence type="ECO:0000313" key="14">
    <source>
        <dbReference type="RefSeq" id="XP_022631579.1"/>
    </source>
</evidence>
<name>A0A3Q0EMG3_VIGRR</name>
<evidence type="ECO:0000256" key="5">
    <source>
        <dbReference type="ARBA" id="ARBA00022801"/>
    </source>
</evidence>
<dbReference type="SMART" id="SM00332">
    <property type="entry name" value="PP2Cc"/>
    <property type="match status" value="1"/>
</dbReference>
<evidence type="ECO:0000256" key="11">
    <source>
        <dbReference type="RuleBase" id="RU366020"/>
    </source>
</evidence>
<reference evidence="14" key="2">
    <citation type="submission" date="2025-08" db="UniProtKB">
        <authorList>
            <consortium name="RefSeq"/>
        </authorList>
    </citation>
    <scope>IDENTIFICATION</scope>
    <source>
        <tissue evidence="14">Leaf</tissue>
    </source>
</reference>
<dbReference type="GeneID" id="106776360"/>
<evidence type="ECO:0000256" key="7">
    <source>
        <dbReference type="ARBA" id="ARBA00022912"/>
    </source>
</evidence>
<accession>A0A3Q0EMG3</accession>
<evidence type="ECO:0000256" key="6">
    <source>
        <dbReference type="ARBA" id="ARBA00022842"/>
    </source>
</evidence>
<keyword evidence="4 11" id="KW-0479">Metal-binding</keyword>
<evidence type="ECO:0000256" key="9">
    <source>
        <dbReference type="ARBA" id="ARBA00047761"/>
    </source>
</evidence>
<comment type="cofactor">
    <cofactor evidence="1 11">
        <name>Mn(2+)</name>
        <dbReference type="ChEBI" id="CHEBI:29035"/>
    </cofactor>
</comment>
<evidence type="ECO:0000313" key="13">
    <source>
        <dbReference type="Proteomes" id="UP000087766"/>
    </source>
</evidence>
<evidence type="ECO:0000256" key="8">
    <source>
        <dbReference type="ARBA" id="ARBA00023211"/>
    </source>
</evidence>
<evidence type="ECO:0000259" key="12">
    <source>
        <dbReference type="PROSITE" id="PS51746"/>
    </source>
</evidence>
<dbReference type="OrthoDB" id="60843at2759"/>
<keyword evidence="6 11" id="KW-0460">Magnesium</keyword>
<comment type="catalytic activity">
    <reaction evidence="10 11">
        <text>O-phospho-L-threonyl-[protein] + H2O = L-threonyl-[protein] + phosphate</text>
        <dbReference type="Rhea" id="RHEA:47004"/>
        <dbReference type="Rhea" id="RHEA-COMP:11060"/>
        <dbReference type="Rhea" id="RHEA-COMP:11605"/>
        <dbReference type="ChEBI" id="CHEBI:15377"/>
        <dbReference type="ChEBI" id="CHEBI:30013"/>
        <dbReference type="ChEBI" id="CHEBI:43474"/>
        <dbReference type="ChEBI" id="CHEBI:61977"/>
        <dbReference type="EC" id="3.1.3.16"/>
    </reaction>
</comment>
<dbReference type="GO" id="GO:0009507">
    <property type="term" value="C:chloroplast"/>
    <property type="evidence" value="ECO:0007669"/>
    <property type="project" value="TreeGrafter"/>
</dbReference>
<comment type="similarity">
    <text evidence="3 11">Belongs to the PP2C family.</text>
</comment>
<evidence type="ECO:0000256" key="1">
    <source>
        <dbReference type="ARBA" id="ARBA00001936"/>
    </source>
</evidence>
<comment type="catalytic activity">
    <reaction evidence="9 11">
        <text>O-phospho-L-seryl-[protein] + H2O = L-seryl-[protein] + phosphate</text>
        <dbReference type="Rhea" id="RHEA:20629"/>
        <dbReference type="Rhea" id="RHEA-COMP:9863"/>
        <dbReference type="Rhea" id="RHEA-COMP:11604"/>
        <dbReference type="ChEBI" id="CHEBI:15377"/>
        <dbReference type="ChEBI" id="CHEBI:29999"/>
        <dbReference type="ChEBI" id="CHEBI:43474"/>
        <dbReference type="ChEBI" id="CHEBI:83421"/>
        <dbReference type="EC" id="3.1.3.16"/>
    </reaction>
</comment>
<reference evidence="13" key="1">
    <citation type="journal article" date="2014" name="Nat. Commun.">
        <title>Genome sequence of mungbean and insights into evolution within Vigna species.</title>
        <authorList>
            <person name="Kang Y.J."/>
            <person name="Kim S.K."/>
            <person name="Kim M.Y."/>
            <person name="Lestari P."/>
            <person name="Kim K.H."/>
            <person name="Ha B.K."/>
            <person name="Jun T.H."/>
            <person name="Hwang W.J."/>
            <person name="Lee T."/>
            <person name="Lee J."/>
            <person name="Shim S."/>
            <person name="Yoon M.Y."/>
            <person name="Jang Y.E."/>
            <person name="Han K.S."/>
            <person name="Taeprayoon P."/>
            <person name="Yoon N."/>
            <person name="Somta P."/>
            <person name="Tanya P."/>
            <person name="Kim K.S."/>
            <person name="Gwag J.G."/>
            <person name="Moon J.K."/>
            <person name="Lee Y.H."/>
            <person name="Park B.S."/>
            <person name="Bombarely A."/>
            <person name="Doyle J.J."/>
            <person name="Jackson S.A."/>
            <person name="Schafleitner R."/>
            <person name="Srinives P."/>
            <person name="Varshney R.K."/>
            <person name="Lee S.H."/>
        </authorList>
    </citation>
    <scope>NUCLEOTIDE SEQUENCE [LARGE SCALE GENOMIC DNA]</scope>
    <source>
        <strain evidence="13">cv. VC1973A</strain>
    </source>
</reference>
<dbReference type="PROSITE" id="PS51746">
    <property type="entry name" value="PPM_2"/>
    <property type="match status" value="1"/>
</dbReference>
<dbReference type="PANTHER" id="PTHR12320">
    <property type="entry name" value="PROTEIN PHOSPHATASE 2C"/>
    <property type="match status" value="1"/>
</dbReference>
<evidence type="ECO:0000256" key="2">
    <source>
        <dbReference type="ARBA" id="ARBA00001946"/>
    </source>
</evidence>
<protein>
    <recommendedName>
        <fullName evidence="11">Protein phosphatase</fullName>
        <ecNumber evidence="11">3.1.3.16</ecNumber>
    </recommendedName>
</protein>
<organism evidence="13 14">
    <name type="scientific">Vigna radiata var. radiata</name>
    <name type="common">Mung bean</name>
    <name type="synonym">Phaseolus aureus</name>
    <dbReference type="NCBI Taxonomy" id="3916"/>
    <lineage>
        <taxon>Eukaryota</taxon>
        <taxon>Viridiplantae</taxon>
        <taxon>Streptophyta</taxon>
        <taxon>Embryophyta</taxon>
        <taxon>Tracheophyta</taxon>
        <taxon>Spermatophyta</taxon>
        <taxon>Magnoliopsida</taxon>
        <taxon>eudicotyledons</taxon>
        <taxon>Gunneridae</taxon>
        <taxon>Pentapetalae</taxon>
        <taxon>rosids</taxon>
        <taxon>fabids</taxon>
        <taxon>Fabales</taxon>
        <taxon>Fabaceae</taxon>
        <taxon>Papilionoideae</taxon>
        <taxon>50 kb inversion clade</taxon>
        <taxon>NPAAA clade</taxon>
        <taxon>indigoferoid/millettioid clade</taxon>
        <taxon>Phaseoleae</taxon>
        <taxon>Vigna</taxon>
    </lineage>
</organism>
<sequence>MIPGIFSRPNATIYCRVREALTRRQGVPASLYRSSGLSLCSLYSTFFLSGSTHCSSSRTLITKSMTTAFHCNALLGGVYVNGLISGCDSVLDFTKPALVYLKDKTFKGCLRGSGNLRRPQTSFGSLSFGSSTFDGNWRIRDSSLLHGSWLKSFSTSSSACPSAGAARAVSFDGSPPDEQLANSSFSPDKVLGIINFRTTVGGKTLKMLSGSCYLPHPDKEETGGEDAHFICADEHAIGVADGVGGWADVGVNSGLFSRELISNSVRAIQEEPQGSFNPTRVLEKAHSNTKAKGSSTACIVALTDKGLHAINLGDSGFIVVRDGCTIFQSPVQQHDFNFTYQLESGNGGDLPSSAEVFTIPVASGDVVIAGTDGLFDNLYNSEITAVVVHAIRAGLEPQVTAQKIAALARQRALDPSRPTPFSTAAQEAGFRYYGGKLDDITVVVSYISGSLSE</sequence>
<dbReference type="Pfam" id="PF13672">
    <property type="entry name" value="PP2C_2"/>
    <property type="match status" value="1"/>
</dbReference>
<evidence type="ECO:0000256" key="4">
    <source>
        <dbReference type="ARBA" id="ARBA00022723"/>
    </source>
</evidence>
<proteinExistence type="inferred from homology"/>
<keyword evidence="7 11" id="KW-0904">Protein phosphatase</keyword>
<dbReference type="SMART" id="SM00331">
    <property type="entry name" value="PP2C_SIG"/>
    <property type="match status" value="1"/>
</dbReference>
<dbReference type="InterPro" id="IPR036457">
    <property type="entry name" value="PPM-type-like_dom_sf"/>
</dbReference>
<evidence type="ECO:0000256" key="10">
    <source>
        <dbReference type="ARBA" id="ARBA00048336"/>
    </source>
</evidence>
<evidence type="ECO:0000256" key="3">
    <source>
        <dbReference type="ARBA" id="ARBA00006702"/>
    </source>
</evidence>
<dbReference type="EC" id="3.1.3.16" evidence="11"/>
<dbReference type="FunFam" id="3.60.40.10:FF:000138">
    <property type="entry name" value="5-azacytidine resistance protein azr1"/>
    <property type="match status" value="1"/>
</dbReference>
<dbReference type="AlphaFoldDB" id="A0A3Q0EMG3"/>
<keyword evidence="5 11" id="KW-0378">Hydrolase</keyword>
<dbReference type="GO" id="GO:0004722">
    <property type="term" value="F:protein serine/threonine phosphatase activity"/>
    <property type="evidence" value="ECO:0007669"/>
    <property type="project" value="UniProtKB-EC"/>
</dbReference>
<dbReference type="Gene3D" id="3.60.40.10">
    <property type="entry name" value="PPM-type phosphatase domain"/>
    <property type="match status" value="2"/>
</dbReference>
<dbReference type="SUPFAM" id="SSF81606">
    <property type="entry name" value="PP2C-like"/>
    <property type="match status" value="1"/>
</dbReference>
<dbReference type="Proteomes" id="UP000087766">
    <property type="component" value="Chromosome 11"/>
</dbReference>
<dbReference type="RefSeq" id="XP_022631579.1">
    <property type="nucleotide sequence ID" value="XM_022775858.1"/>
</dbReference>
<keyword evidence="8 11" id="KW-0464">Manganese</keyword>
<dbReference type="GO" id="GO:0046872">
    <property type="term" value="F:metal ion binding"/>
    <property type="evidence" value="ECO:0007669"/>
    <property type="project" value="UniProtKB-UniRule"/>
</dbReference>